<evidence type="ECO:0000313" key="2">
    <source>
        <dbReference type="Proteomes" id="UP000821837"/>
    </source>
</evidence>
<accession>A0A9D4PIP1</accession>
<name>A0A9D4PIP1_RHISA</name>
<organism evidence="1 2">
    <name type="scientific">Rhipicephalus sanguineus</name>
    <name type="common">Brown dog tick</name>
    <name type="synonym">Ixodes sanguineus</name>
    <dbReference type="NCBI Taxonomy" id="34632"/>
    <lineage>
        <taxon>Eukaryota</taxon>
        <taxon>Metazoa</taxon>
        <taxon>Ecdysozoa</taxon>
        <taxon>Arthropoda</taxon>
        <taxon>Chelicerata</taxon>
        <taxon>Arachnida</taxon>
        <taxon>Acari</taxon>
        <taxon>Parasitiformes</taxon>
        <taxon>Ixodida</taxon>
        <taxon>Ixodoidea</taxon>
        <taxon>Ixodidae</taxon>
        <taxon>Rhipicephalinae</taxon>
        <taxon>Rhipicephalus</taxon>
        <taxon>Rhipicephalus</taxon>
    </lineage>
</organism>
<proteinExistence type="predicted"/>
<reference evidence="1" key="2">
    <citation type="submission" date="2021-09" db="EMBL/GenBank/DDBJ databases">
        <authorList>
            <person name="Jia N."/>
            <person name="Wang J."/>
            <person name="Shi W."/>
            <person name="Du L."/>
            <person name="Sun Y."/>
            <person name="Zhan W."/>
            <person name="Jiang J."/>
            <person name="Wang Q."/>
            <person name="Zhang B."/>
            <person name="Ji P."/>
            <person name="Sakyi L.B."/>
            <person name="Cui X."/>
            <person name="Yuan T."/>
            <person name="Jiang B."/>
            <person name="Yang W."/>
            <person name="Lam T.T.-Y."/>
            <person name="Chang Q."/>
            <person name="Ding S."/>
            <person name="Wang X."/>
            <person name="Zhu J."/>
            <person name="Ruan X."/>
            <person name="Zhao L."/>
            <person name="Wei J."/>
            <person name="Que T."/>
            <person name="Du C."/>
            <person name="Cheng J."/>
            <person name="Dai P."/>
            <person name="Han X."/>
            <person name="Huang E."/>
            <person name="Gao Y."/>
            <person name="Liu J."/>
            <person name="Shao H."/>
            <person name="Ye R."/>
            <person name="Li L."/>
            <person name="Wei W."/>
            <person name="Wang X."/>
            <person name="Wang C."/>
            <person name="Huo Q."/>
            <person name="Li W."/>
            <person name="Guo W."/>
            <person name="Chen H."/>
            <person name="Chen S."/>
            <person name="Zhou L."/>
            <person name="Zhou L."/>
            <person name="Ni X."/>
            <person name="Tian J."/>
            <person name="Zhou Y."/>
            <person name="Sheng Y."/>
            <person name="Liu T."/>
            <person name="Pan Y."/>
            <person name="Xia L."/>
            <person name="Li J."/>
            <person name="Zhao F."/>
            <person name="Cao W."/>
        </authorList>
    </citation>
    <scope>NUCLEOTIDE SEQUENCE</scope>
    <source>
        <strain evidence="1">Rsan-2018</strain>
        <tissue evidence="1">Larvae</tissue>
    </source>
</reference>
<protein>
    <submittedName>
        <fullName evidence="1">Uncharacterized protein</fullName>
    </submittedName>
</protein>
<dbReference type="AlphaFoldDB" id="A0A9D4PIP1"/>
<sequence length="95" mass="10264">MPLAMIASACRFRANGASPFVSALLTAMVAVSALLSLSRGQCLSYACFKQCRDSGRGPGKCLSHYHNSVRYMGCACSDTIDYHLADEQYFGTLEV</sequence>
<reference evidence="1" key="1">
    <citation type="journal article" date="2020" name="Cell">
        <title>Large-Scale Comparative Analyses of Tick Genomes Elucidate Their Genetic Diversity and Vector Capacities.</title>
        <authorList>
            <consortium name="Tick Genome and Microbiome Consortium (TIGMIC)"/>
            <person name="Jia N."/>
            <person name="Wang J."/>
            <person name="Shi W."/>
            <person name="Du L."/>
            <person name="Sun Y."/>
            <person name="Zhan W."/>
            <person name="Jiang J.F."/>
            <person name="Wang Q."/>
            <person name="Zhang B."/>
            <person name="Ji P."/>
            <person name="Bell-Sakyi L."/>
            <person name="Cui X.M."/>
            <person name="Yuan T.T."/>
            <person name="Jiang B.G."/>
            <person name="Yang W.F."/>
            <person name="Lam T.T."/>
            <person name="Chang Q.C."/>
            <person name="Ding S.J."/>
            <person name="Wang X.J."/>
            <person name="Zhu J.G."/>
            <person name="Ruan X.D."/>
            <person name="Zhao L."/>
            <person name="Wei J.T."/>
            <person name="Ye R.Z."/>
            <person name="Que T.C."/>
            <person name="Du C.H."/>
            <person name="Zhou Y.H."/>
            <person name="Cheng J.X."/>
            <person name="Dai P.F."/>
            <person name="Guo W.B."/>
            <person name="Han X.H."/>
            <person name="Huang E.J."/>
            <person name="Li L.F."/>
            <person name="Wei W."/>
            <person name="Gao Y.C."/>
            <person name="Liu J.Z."/>
            <person name="Shao H.Z."/>
            <person name="Wang X."/>
            <person name="Wang C.C."/>
            <person name="Yang T.C."/>
            <person name="Huo Q.B."/>
            <person name="Li W."/>
            <person name="Chen H.Y."/>
            <person name="Chen S.E."/>
            <person name="Zhou L.G."/>
            <person name="Ni X.B."/>
            <person name="Tian J.H."/>
            <person name="Sheng Y."/>
            <person name="Liu T."/>
            <person name="Pan Y.S."/>
            <person name="Xia L.Y."/>
            <person name="Li J."/>
            <person name="Zhao F."/>
            <person name="Cao W.C."/>
        </authorList>
    </citation>
    <scope>NUCLEOTIDE SEQUENCE</scope>
    <source>
        <strain evidence="1">Rsan-2018</strain>
    </source>
</reference>
<gene>
    <name evidence="1" type="ORF">HPB52_002737</name>
</gene>
<dbReference type="Proteomes" id="UP000821837">
    <property type="component" value="Unassembled WGS sequence"/>
</dbReference>
<dbReference type="EMBL" id="JABSTV010001253">
    <property type="protein sequence ID" value="KAH7942962.1"/>
    <property type="molecule type" value="Genomic_DNA"/>
</dbReference>
<evidence type="ECO:0000313" key="1">
    <source>
        <dbReference type="EMBL" id="KAH7942962.1"/>
    </source>
</evidence>
<comment type="caution">
    <text evidence="1">The sequence shown here is derived from an EMBL/GenBank/DDBJ whole genome shotgun (WGS) entry which is preliminary data.</text>
</comment>
<keyword evidence="2" id="KW-1185">Reference proteome</keyword>